<dbReference type="AlphaFoldDB" id="A0A5M3XQ11"/>
<gene>
    <name evidence="2" type="ORF">Aple_050560</name>
</gene>
<comment type="caution">
    <text evidence="2">The sequence shown here is derived from an EMBL/GenBank/DDBJ whole genome shotgun (WGS) entry which is preliminary data.</text>
</comment>
<proteinExistence type="predicted"/>
<organism evidence="2 3">
    <name type="scientific">Acrocarpospora pleiomorpha</name>
    <dbReference type="NCBI Taxonomy" id="90975"/>
    <lineage>
        <taxon>Bacteria</taxon>
        <taxon>Bacillati</taxon>
        <taxon>Actinomycetota</taxon>
        <taxon>Actinomycetes</taxon>
        <taxon>Streptosporangiales</taxon>
        <taxon>Streptosporangiaceae</taxon>
        <taxon>Acrocarpospora</taxon>
    </lineage>
</organism>
<sequence>MRISIETISGSGSVKAGPGVGVDGAVPPAVGRESEGSATSAESVGTIGSLLGICGCTVGIEAGAVLLGAGASGVGAGVVAAEVGDGVTVAVTVTLTSPVGSTVIVVVTQGSPGGQGSTGLAA</sequence>
<dbReference type="Proteomes" id="UP000377595">
    <property type="component" value="Unassembled WGS sequence"/>
</dbReference>
<accession>A0A5M3XQ11</accession>
<protein>
    <submittedName>
        <fullName evidence="2">Uncharacterized protein</fullName>
    </submittedName>
</protein>
<name>A0A5M3XQ11_9ACTN</name>
<keyword evidence="3" id="KW-1185">Reference proteome</keyword>
<evidence type="ECO:0000313" key="3">
    <source>
        <dbReference type="Proteomes" id="UP000377595"/>
    </source>
</evidence>
<evidence type="ECO:0000313" key="2">
    <source>
        <dbReference type="EMBL" id="GES22159.1"/>
    </source>
</evidence>
<dbReference type="EMBL" id="BLAF01000028">
    <property type="protein sequence ID" value="GES22159.1"/>
    <property type="molecule type" value="Genomic_DNA"/>
</dbReference>
<evidence type="ECO:0000256" key="1">
    <source>
        <dbReference type="SAM" id="MobiDB-lite"/>
    </source>
</evidence>
<feature type="region of interest" description="Disordered" evidence="1">
    <location>
        <begin position="19"/>
        <end position="40"/>
    </location>
</feature>
<reference evidence="2 3" key="1">
    <citation type="submission" date="2019-10" db="EMBL/GenBank/DDBJ databases">
        <title>Whole genome shotgun sequence of Acrocarpospora pleiomorpha NBRC 16267.</title>
        <authorList>
            <person name="Ichikawa N."/>
            <person name="Kimura A."/>
            <person name="Kitahashi Y."/>
            <person name="Komaki H."/>
            <person name="Oguchi A."/>
        </authorList>
    </citation>
    <scope>NUCLEOTIDE SEQUENCE [LARGE SCALE GENOMIC DNA]</scope>
    <source>
        <strain evidence="2 3">NBRC 16267</strain>
    </source>
</reference>